<dbReference type="Gramene" id="TraesCS6B02G170000.1">
    <property type="protein sequence ID" value="TraesCS6B02G170000.1"/>
    <property type="gene ID" value="TraesCS6B02G170000"/>
</dbReference>
<keyword evidence="1" id="KW-0812">Transmembrane</keyword>
<dbReference type="OrthoDB" id="684989at2759"/>
<accession>A0A3B6PJ36</accession>
<feature type="transmembrane region" description="Helical" evidence="1">
    <location>
        <begin position="66"/>
        <end position="85"/>
    </location>
</feature>
<proteinExistence type="predicted"/>
<dbReference type="Proteomes" id="UP000019116">
    <property type="component" value="Chromosome 6B"/>
</dbReference>
<dbReference type="Gramene" id="TraesCLE_scaffold_059049_01G000100.1">
    <property type="protein sequence ID" value="TraesCLE_scaffold_059049_01G000100.1"/>
    <property type="gene ID" value="TraesCLE_scaffold_059049_01G000100"/>
</dbReference>
<organism evidence="2">
    <name type="scientific">Triticum aestivum</name>
    <name type="common">Wheat</name>
    <dbReference type="NCBI Taxonomy" id="4565"/>
    <lineage>
        <taxon>Eukaryota</taxon>
        <taxon>Viridiplantae</taxon>
        <taxon>Streptophyta</taxon>
        <taxon>Embryophyta</taxon>
        <taxon>Tracheophyta</taxon>
        <taxon>Spermatophyta</taxon>
        <taxon>Magnoliopsida</taxon>
        <taxon>Liliopsida</taxon>
        <taxon>Poales</taxon>
        <taxon>Poaceae</taxon>
        <taxon>BOP clade</taxon>
        <taxon>Pooideae</taxon>
        <taxon>Triticodae</taxon>
        <taxon>Triticeae</taxon>
        <taxon>Triticinae</taxon>
        <taxon>Triticum</taxon>
    </lineage>
</organism>
<reference evidence="2" key="1">
    <citation type="submission" date="2018-08" db="EMBL/GenBank/DDBJ databases">
        <authorList>
            <person name="Rossello M."/>
        </authorList>
    </citation>
    <scope>NUCLEOTIDE SEQUENCE [LARGE SCALE GENOMIC DNA]</scope>
    <source>
        <strain evidence="2">cv. Chinese Spring</strain>
    </source>
</reference>
<dbReference type="Gramene" id="TraesCS6B03G0435000.1">
    <property type="protein sequence ID" value="TraesCS6B03G0435000.1.CDS"/>
    <property type="gene ID" value="TraesCS6B03G0435000"/>
</dbReference>
<dbReference type="Gramene" id="TraesJUL6B03G03529060.2">
    <property type="protein sequence ID" value="TraesJUL6B03G03529060.2"/>
    <property type="gene ID" value="TraesJUL6B03G03529060"/>
</dbReference>
<evidence type="ECO:0000313" key="3">
    <source>
        <dbReference type="Proteomes" id="UP000019116"/>
    </source>
</evidence>
<name>A0A3B6PJ36_WHEAT</name>
<dbReference type="AlphaFoldDB" id="A0A3B6PJ36"/>
<keyword evidence="3" id="KW-1185">Reference proteome</keyword>
<keyword evidence="1" id="KW-1133">Transmembrane helix</keyword>
<sequence length="120" mass="12394">MASGLVVVSQPLASPPAISSPINTSPPLLLTAPAANAEHFVSLSPRKPAEAMASGGGMAALLRNKMFVSCVMLLVVLLMATQIAAAGGGARRLLWCGYRNCNCRTCPIYGWACCGMCCPP</sequence>
<dbReference type="EnsemblPlants" id="TraesCS6B02G170000.1">
    <property type="protein sequence ID" value="TraesCS6B02G170000.1"/>
    <property type="gene ID" value="TraesCS6B02G170000"/>
</dbReference>
<evidence type="ECO:0000313" key="2">
    <source>
        <dbReference type="EnsemblPlants" id="TraesCS6B02G170000.1"/>
    </source>
</evidence>
<evidence type="ECO:0000256" key="1">
    <source>
        <dbReference type="SAM" id="Phobius"/>
    </source>
</evidence>
<dbReference type="Gramene" id="TraesPARA_EIv1.0_2038700.1">
    <property type="protein sequence ID" value="TraesPARA_EIv1.0_2038700.1.CDS"/>
    <property type="gene ID" value="TraesPARA_EIv1.0_2038700"/>
</dbReference>
<protein>
    <submittedName>
        <fullName evidence="2">Uncharacterized protein</fullName>
    </submittedName>
</protein>
<dbReference type="Gramene" id="TraesSYM6B03G03445050.1">
    <property type="protein sequence ID" value="TraesSYM6B03G03445050.1"/>
    <property type="gene ID" value="TraesSYM6B03G03445050"/>
</dbReference>
<dbReference type="Gramene" id="TraesLDM6B03G03494940.1">
    <property type="protein sequence ID" value="TraesLDM6B03G03494940.1"/>
    <property type="gene ID" value="TraesLDM6B03G03494940"/>
</dbReference>
<dbReference type="Gramene" id="TraesROB_scaffold_072492_01G000100.1">
    <property type="protein sequence ID" value="TraesROB_scaffold_072492_01G000100.1"/>
    <property type="gene ID" value="TraesROB_scaffold_072492_01G000100"/>
</dbReference>
<reference evidence="2" key="2">
    <citation type="submission" date="2018-10" db="UniProtKB">
        <authorList>
            <consortium name="EnsemblPlants"/>
        </authorList>
    </citation>
    <scope>IDENTIFICATION</scope>
</reference>
<keyword evidence="1" id="KW-0472">Membrane</keyword>
<dbReference type="Gramene" id="TraesCAD_scaffold_067339_01G000500.1">
    <property type="protein sequence ID" value="TraesCAD_scaffold_067339_01G000500.1"/>
    <property type="gene ID" value="TraesCAD_scaffold_067339_01G000500"/>
</dbReference>